<dbReference type="GO" id="GO:0008081">
    <property type="term" value="F:phosphoric diester hydrolase activity"/>
    <property type="evidence" value="ECO:0007669"/>
    <property type="project" value="InterPro"/>
</dbReference>
<protein>
    <submittedName>
        <fullName evidence="2">Glycerophosphodiester phosphodiesterase</fullName>
    </submittedName>
</protein>
<organism evidence="2 3">
    <name type="scientific">Thomasclavelia spiroformis</name>
    <dbReference type="NCBI Taxonomy" id="29348"/>
    <lineage>
        <taxon>Bacteria</taxon>
        <taxon>Bacillati</taxon>
        <taxon>Bacillota</taxon>
        <taxon>Erysipelotrichia</taxon>
        <taxon>Erysipelotrichales</taxon>
        <taxon>Coprobacillaceae</taxon>
        <taxon>Thomasclavelia</taxon>
    </lineage>
</organism>
<dbReference type="EMBL" id="JAGZCC010000063">
    <property type="protein sequence ID" value="MBS5588939.1"/>
    <property type="molecule type" value="Genomic_DNA"/>
</dbReference>
<dbReference type="AlphaFoldDB" id="A0A943I722"/>
<dbReference type="SUPFAM" id="SSF51695">
    <property type="entry name" value="PLC-like phosphodiesterases"/>
    <property type="match status" value="1"/>
</dbReference>
<comment type="caution">
    <text evidence="2">The sequence shown here is derived from an EMBL/GenBank/DDBJ whole genome shotgun (WGS) entry which is preliminary data.</text>
</comment>
<evidence type="ECO:0000313" key="2">
    <source>
        <dbReference type="EMBL" id="MBS5588939.1"/>
    </source>
</evidence>
<reference evidence="2" key="1">
    <citation type="submission" date="2021-02" db="EMBL/GenBank/DDBJ databases">
        <title>Infant gut strain persistence is associated with maternal origin, phylogeny, and functional potential including surface adhesion and iron acquisition.</title>
        <authorList>
            <person name="Lou Y.C."/>
        </authorList>
    </citation>
    <scope>NUCLEOTIDE SEQUENCE</scope>
    <source>
        <strain evidence="2">L3_108_000G1_dasL3_108_000G1_metabat.metabat.11</strain>
    </source>
</reference>
<dbReference type="RefSeq" id="WP_297670595.1">
    <property type="nucleotide sequence ID" value="NZ_JAGZCC010000063.1"/>
</dbReference>
<accession>A0A943I722</accession>
<gene>
    <name evidence="2" type="ORF">KHX14_09065</name>
</gene>
<dbReference type="Gene3D" id="3.20.20.190">
    <property type="entry name" value="Phosphatidylinositol (PI) phosphodiesterase"/>
    <property type="match status" value="1"/>
</dbReference>
<dbReference type="InterPro" id="IPR017946">
    <property type="entry name" value="PLC-like_Pdiesterase_TIM-brl"/>
</dbReference>
<dbReference type="Pfam" id="PF03009">
    <property type="entry name" value="GDPD"/>
    <property type="match status" value="1"/>
</dbReference>
<dbReference type="PANTHER" id="PTHR46211">
    <property type="entry name" value="GLYCEROPHOSPHORYL DIESTER PHOSPHODIESTERASE"/>
    <property type="match status" value="1"/>
</dbReference>
<feature type="domain" description="GP-PDE" evidence="1">
    <location>
        <begin position="1"/>
        <end position="229"/>
    </location>
</feature>
<evidence type="ECO:0000313" key="3">
    <source>
        <dbReference type="Proteomes" id="UP000751224"/>
    </source>
</evidence>
<dbReference type="PANTHER" id="PTHR46211:SF1">
    <property type="entry name" value="GLYCEROPHOSPHODIESTER PHOSPHODIESTERASE, CYTOPLASMIC"/>
    <property type="match status" value="1"/>
</dbReference>
<proteinExistence type="predicted"/>
<dbReference type="GO" id="GO:0006629">
    <property type="term" value="P:lipid metabolic process"/>
    <property type="evidence" value="ECO:0007669"/>
    <property type="project" value="InterPro"/>
</dbReference>
<dbReference type="CDD" id="cd08563">
    <property type="entry name" value="GDPD_TtGDE_like"/>
    <property type="match status" value="1"/>
</dbReference>
<dbReference type="PROSITE" id="PS51704">
    <property type="entry name" value="GP_PDE"/>
    <property type="match status" value="1"/>
</dbReference>
<dbReference type="Proteomes" id="UP000751224">
    <property type="component" value="Unassembled WGS sequence"/>
</dbReference>
<evidence type="ECO:0000259" key="1">
    <source>
        <dbReference type="PROSITE" id="PS51704"/>
    </source>
</evidence>
<name>A0A943I722_9FIRM</name>
<sequence length="229" mass="26952">MIKLAHRGYSEKYPENTMVAFIKAIDGNFDGIETDVHLTKDNYLVLIHDEKINRTSNGKGYVKDLTYEELCQYNFNYRLKKCKEKIPLLEELLDYCKDKNVILNLEIKTDKIHYPNIEKMTYDLVKSKGMLNCVVFSSFCLESLLKLREIDGNIYLGYIFEKDYLKNKELVFKYKFNAAHPKYIFLNGEEINDFLAKGIDVNTWTVNDYEIKDFLVDEGVKMIITNRDI</sequence>
<dbReference type="InterPro" id="IPR030395">
    <property type="entry name" value="GP_PDE_dom"/>
</dbReference>